<dbReference type="GO" id="GO:0012505">
    <property type="term" value="C:endomembrane system"/>
    <property type="evidence" value="ECO:0007669"/>
    <property type="project" value="UniProtKB-SubCell"/>
</dbReference>
<dbReference type="SUPFAM" id="SSF161111">
    <property type="entry name" value="Cation efflux protein transmembrane domain-like"/>
    <property type="match status" value="1"/>
</dbReference>
<feature type="transmembrane region" description="Helical" evidence="9">
    <location>
        <begin position="114"/>
        <end position="133"/>
    </location>
</feature>
<dbReference type="InterPro" id="IPR027469">
    <property type="entry name" value="Cation_efflux_TMD_sf"/>
</dbReference>
<dbReference type="InterPro" id="IPR027470">
    <property type="entry name" value="Cation_efflux_CTD"/>
</dbReference>
<evidence type="ECO:0000256" key="5">
    <source>
        <dbReference type="ARBA" id="ARBA00022692"/>
    </source>
</evidence>
<dbReference type="InterPro" id="IPR050291">
    <property type="entry name" value="CDF_Transporter"/>
</dbReference>
<name>A0A0D6QTZ4_ARACU</name>
<keyword evidence="6 9" id="KW-1133">Transmembrane helix</keyword>
<dbReference type="NCBIfam" id="TIGR01297">
    <property type="entry name" value="CDF"/>
    <property type="match status" value="1"/>
</dbReference>
<feature type="domain" description="Cation efflux protein cytoplasmic" evidence="11">
    <location>
        <begin position="315"/>
        <end position="390"/>
    </location>
</feature>
<protein>
    <submittedName>
        <fullName evidence="12">Uncharacterized protein</fullName>
    </submittedName>
</protein>
<feature type="transmembrane region" description="Helical" evidence="9">
    <location>
        <begin position="183"/>
        <end position="202"/>
    </location>
</feature>
<proteinExistence type="predicted"/>
<evidence type="ECO:0000256" key="3">
    <source>
        <dbReference type="ARBA" id="ARBA00022448"/>
    </source>
</evidence>
<dbReference type="InterPro" id="IPR036837">
    <property type="entry name" value="Cation_efflux_CTD_sf"/>
</dbReference>
<dbReference type="GO" id="GO:0005384">
    <property type="term" value="F:manganese ion transmembrane transporter activity"/>
    <property type="evidence" value="ECO:0007669"/>
    <property type="project" value="TreeGrafter"/>
</dbReference>
<evidence type="ECO:0000256" key="1">
    <source>
        <dbReference type="ARBA" id="ARBA00003168"/>
    </source>
</evidence>
<feature type="transmembrane region" description="Helical" evidence="9">
    <location>
        <begin position="222"/>
        <end position="242"/>
    </location>
</feature>
<dbReference type="SUPFAM" id="SSF160240">
    <property type="entry name" value="Cation efflux protein cytoplasmic domain-like"/>
    <property type="match status" value="1"/>
</dbReference>
<dbReference type="Pfam" id="PF01545">
    <property type="entry name" value="Cation_efflux"/>
    <property type="match status" value="1"/>
</dbReference>
<reference evidence="12" key="1">
    <citation type="submission" date="2015-03" db="EMBL/GenBank/DDBJ databases">
        <title>A transcriptome of Araucaria cunninghamii, an australian fine timber species.</title>
        <authorList>
            <person name="Jing Yi C.J.Y."/>
            <person name="Yin San L.Y.S."/>
            <person name="Abdul Karim S.S."/>
            <person name="Wan Azmi N.N."/>
            <person name="Hercus R.R."/>
            <person name="Croft L.L."/>
        </authorList>
    </citation>
    <scope>NUCLEOTIDE SEQUENCE</scope>
    <source>
        <strain evidence="12">MI0301</strain>
        <tissue evidence="12">Leaf</tissue>
    </source>
</reference>
<keyword evidence="3" id="KW-0813">Transport</keyword>
<keyword evidence="4" id="KW-0926">Vacuole</keyword>
<organism evidence="12">
    <name type="scientific">Araucaria cunninghamii</name>
    <name type="common">Hoop pine</name>
    <name type="synonym">Moreton Bay pine</name>
    <dbReference type="NCBI Taxonomy" id="56994"/>
    <lineage>
        <taxon>Eukaryota</taxon>
        <taxon>Viridiplantae</taxon>
        <taxon>Streptophyta</taxon>
        <taxon>Embryophyta</taxon>
        <taxon>Tracheophyta</taxon>
        <taxon>Spermatophyta</taxon>
        <taxon>Pinopsida</taxon>
        <taxon>Pinidae</taxon>
        <taxon>Conifers II</taxon>
        <taxon>Araucariales</taxon>
        <taxon>Araucariaceae</taxon>
        <taxon>Araucaria</taxon>
    </lineage>
</organism>
<keyword evidence="5 9" id="KW-0812">Transmembrane</keyword>
<dbReference type="EMBL" id="GCKF01046789">
    <property type="protein sequence ID" value="JAG93453.1"/>
    <property type="molecule type" value="Transcribed_RNA"/>
</dbReference>
<accession>A0A0D6QTZ4</accession>
<dbReference type="InterPro" id="IPR002524">
    <property type="entry name" value="Cation_efflux"/>
</dbReference>
<evidence type="ECO:0000256" key="6">
    <source>
        <dbReference type="ARBA" id="ARBA00022989"/>
    </source>
</evidence>
<evidence type="ECO:0000313" key="12">
    <source>
        <dbReference type="EMBL" id="JAG93453.1"/>
    </source>
</evidence>
<comment type="function">
    <text evidence="1">Involved in sequestration of excess metal in the cytoplasm into vacuoles to maintain metal homeostasis.</text>
</comment>
<keyword evidence="7 9" id="KW-0472">Membrane</keyword>
<evidence type="ECO:0000259" key="10">
    <source>
        <dbReference type="Pfam" id="PF01545"/>
    </source>
</evidence>
<dbReference type="PANTHER" id="PTHR43840">
    <property type="entry name" value="MITOCHONDRIAL METAL TRANSPORTER 1-RELATED"/>
    <property type="match status" value="1"/>
</dbReference>
<evidence type="ECO:0000256" key="4">
    <source>
        <dbReference type="ARBA" id="ARBA00022554"/>
    </source>
</evidence>
<dbReference type="Pfam" id="PF16916">
    <property type="entry name" value="ZT_dimer"/>
    <property type="match status" value="1"/>
</dbReference>
<dbReference type="AlphaFoldDB" id="A0A0D6QTZ4"/>
<dbReference type="PANTHER" id="PTHR43840:SF13">
    <property type="entry name" value="CATION EFFLUX PROTEIN CYTOPLASMIC DOMAIN-CONTAINING PROTEIN"/>
    <property type="match status" value="1"/>
</dbReference>
<dbReference type="GO" id="GO:0005774">
    <property type="term" value="C:vacuolar membrane"/>
    <property type="evidence" value="ECO:0007669"/>
    <property type="project" value="UniProtKB-SubCell"/>
</dbReference>
<dbReference type="Gene3D" id="1.20.1510.10">
    <property type="entry name" value="Cation efflux protein transmembrane domain"/>
    <property type="match status" value="1"/>
</dbReference>
<dbReference type="FunFam" id="3.30.70.1350:FF:000005">
    <property type="entry name" value="Metal tolerance protein 4"/>
    <property type="match status" value="1"/>
</dbReference>
<evidence type="ECO:0000256" key="7">
    <source>
        <dbReference type="ARBA" id="ARBA00023136"/>
    </source>
</evidence>
<feature type="transmembrane region" description="Helical" evidence="9">
    <location>
        <begin position="288"/>
        <end position="311"/>
    </location>
</feature>
<feature type="domain" description="Cation efflux protein transmembrane" evidence="10">
    <location>
        <begin position="118"/>
        <end position="310"/>
    </location>
</feature>
<sequence length="410" mass="46030">MGDSCVVSAPLLGSSQTRIQVEPDEDVSPFCMARDTLFNQLSEVFNKLSVALKSKYDIPVAAAHNGKRTKAEQEYYEKQLATLKSFEKVDSLCEKLQTEELKELERKEDAQHEFAVRISNFANVLLLVFKIYATVNTGSIAIAASTLDSLLDLIAGAILWFTHMSMTNINIYKYPIGKLRVQPVGIIIFAAIMATLGVQVLIEAVKRLIENNPSTKMTHVELEWLYVIMISAIIVKLALWLYCRKSGNEIVRAYAKDHYFDVVNNFVGLAAAVLGDMFFWWLDPCGAIGLAVYTIFTWSVTVFENAASLVGQSAPPEMLQKLTYLVLRHDSSIKRVDTVRAYTFGVLYFVEVDIELPEDLPLKEAHTIGESLQIKLESLEEVERAFVHLDFECDHKPEHSVLAKLPSSQP</sequence>
<dbReference type="InterPro" id="IPR058533">
    <property type="entry name" value="Cation_efflux_TM"/>
</dbReference>
<feature type="transmembrane region" description="Helical" evidence="9">
    <location>
        <begin position="262"/>
        <end position="282"/>
    </location>
</feature>
<evidence type="ECO:0000256" key="9">
    <source>
        <dbReference type="SAM" id="Phobius"/>
    </source>
</evidence>
<evidence type="ECO:0000256" key="8">
    <source>
        <dbReference type="ARBA" id="ARBA00037813"/>
    </source>
</evidence>
<comment type="subcellular location">
    <subcellularLocation>
        <location evidence="2">Endomembrane system</location>
        <topology evidence="2">Multi-pass membrane protein</topology>
    </subcellularLocation>
    <subcellularLocation>
        <location evidence="8">Vacuole membrane</location>
    </subcellularLocation>
</comment>
<dbReference type="FunFam" id="1.20.1510.10:FF:000015">
    <property type="entry name" value="Metal tolerance protein 4"/>
    <property type="match status" value="1"/>
</dbReference>
<evidence type="ECO:0000259" key="11">
    <source>
        <dbReference type="Pfam" id="PF16916"/>
    </source>
</evidence>
<dbReference type="Gene3D" id="3.30.70.1350">
    <property type="entry name" value="Cation efflux protein, cytoplasmic domain"/>
    <property type="match status" value="1"/>
</dbReference>
<evidence type="ECO:0000256" key="2">
    <source>
        <dbReference type="ARBA" id="ARBA00004127"/>
    </source>
</evidence>